<dbReference type="AlphaFoldDB" id="A0A1F8DZ81"/>
<dbReference type="Proteomes" id="UP000177011">
    <property type="component" value="Unassembled WGS sequence"/>
</dbReference>
<keyword evidence="2" id="KW-1133">Transmembrane helix</keyword>
<evidence type="ECO:0000256" key="2">
    <source>
        <dbReference type="SAM" id="Phobius"/>
    </source>
</evidence>
<gene>
    <name evidence="3" type="ORF">A2935_04110</name>
</gene>
<evidence type="ECO:0000256" key="1">
    <source>
        <dbReference type="SAM" id="MobiDB-lite"/>
    </source>
</evidence>
<evidence type="ECO:0000313" key="4">
    <source>
        <dbReference type="Proteomes" id="UP000177011"/>
    </source>
</evidence>
<proteinExistence type="predicted"/>
<keyword evidence="2" id="KW-0472">Membrane</keyword>
<feature type="transmembrane region" description="Helical" evidence="2">
    <location>
        <begin position="7"/>
        <end position="28"/>
    </location>
</feature>
<protein>
    <submittedName>
        <fullName evidence="3">Uncharacterized protein</fullName>
    </submittedName>
</protein>
<accession>A0A1F8DZ81</accession>
<keyword evidence="2" id="KW-0812">Transmembrane</keyword>
<feature type="region of interest" description="Disordered" evidence="1">
    <location>
        <begin position="58"/>
        <end position="79"/>
    </location>
</feature>
<name>A0A1F8DZ81_9BACT</name>
<organism evidence="3 4">
    <name type="scientific">Candidatus Wolfebacteria bacterium RIFCSPLOWO2_01_FULL_47_17b</name>
    <dbReference type="NCBI Taxonomy" id="1802558"/>
    <lineage>
        <taxon>Bacteria</taxon>
        <taxon>Candidatus Wolfeibacteriota</taxon>
    </lineage>
</organism>
<comment type="caution">
    <text evidence="3">The sequence shown here is derived from an EMBL/GenBank/DDBJ whole genome shotgun (WGS) entry which is preliminary data.</text>
</comment>
<dbReference type="EMBL" id="MGIS01000005">
    <property type="protein sequence ID" value="OGM93832.1"/>
    <property type="molecule type" value="Genomic_DNA"/>
</dbReference>
<sequence length="79" mass="8373">MKKILKITTYIFSIMSLAVIVFLGGIVVRVTEKSSTNENEIKRLIPLLTFGLGAERASADVPYGSSSSSDCEGGGDEGC</sequence>
<reference evidence="3 4" key="1">
    <citation type="journal article" date="2016" name="Nat. Commun.">
        <title>Thousands of microbial genomes shed light on interconnected biogeochemical processes in an aquifer system.</title>
        <authorList>
            <person name="Anantharaman K."/>
            <person name="Brown C.T."/>
            <person name="Hug L.A."/>
            <person name="Sharon I."/>
            <person name="Castelle C.J."/>
            <person name="Probst A.J."/>
            <person name="Thomas B.C."/>
            <person name="Singh A."/>
            <person name="Wilkins M.J."/>
            <person name="Karaoz U."/>
            <person name="Brodie E.L."/>
            <person name="Williams K.H."/>
            <person name="Hubbard S.S."/>
            <person name="Banfield J.F."/>
        </authorList>
    </citation>
    <scope>NUCLEOTIDE SEQUENCE [LARGE SCALE GENOMIC DNA]</scope>
</reference>
<evidence type="ECO:0000313" key="3">
    <source>
        <dbReference type="EMBL" id="OGM93832.1"/>
    </source>
</evidence>